<keyword evidence="4" id="KW-1185">Reference proteome</keyword>
<feature type="chain" id="PRO_5047450488" evidence="1">
    <location>
        <begin position="24"/>
        <end position="726"/>
    </location>
</feature>
<comment type="caution">
    <text evidence="3">The sequence shown here is derived from an EMBL/GenBank/DDBJ whole genome shotgun (WGS) entry which is preliminary data.</text>
</comment>
<protein>
    <submittedName>
        <fullName evidence="3">Esterase-like activity of phytase family protein</fullName>
    </submittedName>
</protein>
<evidence type="ECO:0000256" key="1">
    <source>
        <dbReference type="SAM" id="SignalP"/>
    </source>
</evidence>
<dbReference type="RefSeq" id="WP_252816291.1">
    <property type="nucleotide sequence ID" value="NZ_JAMXQS010000002.1"/>
</dbReference>
<name>A0ABT1C2D4_9HYPH</name>
<dbReference type="Pfam" id="PF13449">
    <property type="entry name" value="Phytase-like"/>
    <property type="match status" value="1"/>
</dbReference>
<accession>A0ABT1C2D4</accession>
<dbReference type="InterPro" id="IPR027372">
    <property type="entry name" value="Phytase-like_dom"/>
</dbReference>
<dbReference type="InterPro" id="IPR015943">
    <property type="entry name" value="WD40/YVTN_repeat-like_dom_sf"/>
</dbReference>
<sequence>MRHRVLPPLATALLAASALPASADPFFDRVATFMAHSNVEGEADKPAVAEIISANADGTLLVYTDAAGKRVGMIDINDPANPKPLGTVAVGGEPTSVKIVGTTAYVAVDTSESFTKPTGKLLAVDTSAKSVAKECELPGQPDSVAAAKDGAFLAIAMENQRDEETNDGNLPQLPAGSLVTVALDGAALDCARINEIALTGLASVAGEDPEPEFVDINERGEIVVTLQENNAVVLVDGKTGKVTGNWDAGRVDLDRIDTEKDGVIRLDGKMENVAREPDGVAWLGNDRVVTANEGDWKGGTRGFTIFLRDGTVQFDPGNSLEHAVVALGHYPEKRNKKGIEIEGVATGTYGDEQLIFVGSERASVVAVYRDREGADPDLLQVLPGGIGPEGLLAIPSRNLFVTATETDLTEDGGIGGQVVIYQRAERAAPAYPTIASELGETGLPIPWGALSGLAADKATPGRLYAVTDSAYGKAPRILTIDATRTPAAITAEMTVTKDGKTAEDLDLEGIAVAADGGFWLASEGNAKGRKNLLLKVDAKGAVQDEIALPAEVEATATASGYEGVTVTGEGDATTVWLAQQRPWKGDAEDEVKLFAFKPASKEWGAVRYKLEPKGEGWVGLSEITADNDRVILIERDNQIGSKAKLKRLYAVPMSEMKPAPLGGELPLVSKAIAHDFLPELQAPKGYVLDKIEGFALDKDGNGFAVTDNDGVDDASGETQFLRLGRL</sequence>
<dbReference type="EMBL" id="JAMXQS010000002">
    <property type="protein sequence ID" value="MCO6048987.1"/>
    <property type="molecule type" value="Genomic_DNA"/>
</dbReference>
<proteinExistence type="predicted"/>
<evidence type="ECO:0000259" key="2">
    <source>
        <dbReference type="Pfam" id="PF13449"/>
    </source>
</evidence>
<reference evidence="3 4" key="1">
    <citation type="submission" date="2022-06" db="EMBL/GenBank/DDBJ databases">
        <title>Mesorhizobium sp. strain RP14 Genome sequencing and assembly.</title>
        <authorList>
            <person name="Kim I."/>
        </authorList>
    </citation>
    <scope>NUCLEOTIDE SEQUENCE [LARGE SCALE GENOMIC DNA]</scope>
    <source>
        <strain evidence="4">RP14(2022)</strain>
    </source>
</reference>
<feature type="signal peptide" evidence="1">
    <location>
        <begin position="1"/>
        <end position="23"/>
    </location>
</feature>
<gene>
    <name evidence="3" type="ORF">NGM99_04180</name>
</gene>
<organism evidence="3 4">
    <name type="scientific">Mesorhizobium liriopis</name>
    <dbReference type="NCBI Taxonomy" id="2953882"/>
    <lineage>
        <taxon>Bacteria</taxon>
        <taxon>Pseudomonadati</taxon>
        <taxon>Pseudomonadota</taxon>
        <taxon>Alphaproteobacteria</taxon>
        <taxon>Hyphomicrobiales</taxon>
        <taxon>Phyllobacteriaceae</taxon>
        <taxon>Mesorhizobium</taxon>
    </lineage>
</organism>
<keyword evidence="1" id="KW-0732">Signal</keyword>
<dbReference type="Proteomes" id="UP001205906">
    <property type="component" value="Unassembled WGS sequence"/>
</dbReference>
<dbReference type="PANTHER" id="PTHR46928:SF1">
    <property type="entry name" value="MESENCHYME-SPECIFIC CELL SURFACE GLYCOPROTEIN"/>
    <property type="match status" value="1"/>
</dbReference>
<feature type="domain" description="Phytase-like" evidence="2">
    <location>
        <begin position="445"/>
        <end position="709"/>
    </location>
</feature>
<evidence type="ECO:0000313" key="4">
    <source>
        <dbReference type="Proteomes" id="UP001205906"/>
    </source>
</evidence>
<dbReference type="PANTHER" id="PTHR46928">
    <property type="entry name" value="MESENCHYME-SPECIFIC CELL SURFACE GLYCOPROTEIN"/>
    <property type="match status" value="1"/>
</dbReference>
<dbReference type="InterPro" id="IPR011048">
    <property type="entry name" value="Haem_d1_sf"/>
</dbReference>
<dbReference type="SUPFAM" id="SSF51004">
    <property type="entry name" value="C-terminal (heme d1) domain of cytochrome cd1-nitrite reductase"/>
    <property type="match status" value="1"/>
</dbReference>
<evidence type="ECO:0000313" key="3">
    <source>
        <dbReference type="EMBL" id="MCO6048987.1"/>
    </source>
</evidence>
<dbReference type="InterPro" id="IPR052956">
    <property type="entry name" value="Mesenchyme-surface_protein"/>
</dbReference>
<dbReference type="Gene3D" id="2.130.10.10">
    <property type="entry name" value="YVTN repeat-like/Quinoprotein amine dehydrogenase"/>
    <property type="match status" value="1"/>
</dbReference>